<protein>
    <submittedName>
        <fullName evidence="1">Uncharacterized protein</fullName>
    </submittedName>
</protein>
<dbReference type="EMBL" id="OVTA01000026">
    <property type="protein sequence ID" value="SPR98767.1"/>
    <property type="molecule type" value="Genomic_DNA"/>
</dbReference>
<gene>
    <name evidence="1" type="ORF">CBM2634_A40048</name>
</gene>
<evidence type="ECO:0000313" key="2">
    <source>
        <dbReference type="Proteomes" id="UP000256805"/>
    </source>
</evidence>
<name>A0A375J0T7_9BURK</name>
<sequence length="37" mass="4001">MAALLNGLTDTGSVLQVEETASVAMYVRRTLKTIEAF</sequence>
<dbReference type="Proteomes" id="UP000256805">
    <property type="component" value="Unassembled WGS sequence"/>
</dbReference>
<accession>A0A375J0T7</accession>
<dbReference type="AlphaFoldDB" id="A0A375J0T7"/>
<proteinExistence type="predicted"/>
<evidence type="ECO:0000313" key="1">
    <source>
        <dbReference type="EMBL" id="SPR98767.1"/>
    </source>
</evidence>
<organism evidence="1 2">
    <name type="scientific">Cupriavidus taiwanensis</name>
    <dbReference type="NCBI Taxonomy" id="164546"/>
    <lineage>
        <taxon>Bacteria</taxon>
        <taxon>Pseudomonadati</taxon>
        <taxon>Pseudomonadota</taxon>
        <taxon>Betaproteobacteria</taxon>
        <taxon>Burkholderiales</taxon>
        <taxon>Burkholderiaceae</taxon>
        <taxon>Cupriavidus</taxon>
    </lineage>
</organism>
<reference evidence="1 2" key="1">
    <citation type="submission" date="2018-01" db="EMBL/GenBank/DDBJ databases">
        <authorList>
            <person name="Gaut B.S."/>
            <person name="Morton B.R."/>
            <person name="Clegg M.T."/>
            <person name="Duvall M.R."/>
        </authorList>
    </citation>
    <scope>NUCLEOTIDE SEQUENCE [LARGE SCALE GENOMIC DNA]</scope>
    <source>
        <strain evidence="1">Cupriavidus taiwanensis cmp 52</strain>
    </source>
</reference>